<dbReference type="InterPro" id="IPR011712">
    <property type="entry name" value="Sig_transdc_His_kin_sub3_dim/P"/>
</dbReference>
<evidence type="ECO:0000256" key="6">
    <source>
        <dbReference type="ARBA" id="ARBA00022777"/>
    </source>
</evidence>
<comment type="catalytic activity">
    <reaction evidence="1">
        <text>ATP + protein L-histidine = ADP + protein N-phospho-L-histidine.</text>
        <dbReference type="EC" id="2.7.13.3"/>
    </reaction>
</comment>
<evidence type="ECO:0000256" key="3">
    <source>
        <dbReference type="ARBA" id="ARBA00022553"/>
    </source>
</evidence>
<dbReference type="PANTHER" id="PTHR24421:SF10">
    <property type="entry name" value="NITRATE_NITRITE SENSOR PROTEIN NARQ"/>
    <property type="match status" value="1"/>
</dbReference>
<dbReference type="EMBL" id="JAUSZS010000003">
    <property type="protein sequence ID" value="MDQ0932843.1"/>
    <property type="molecule type" value="Genomic_DNA"/>
</dbReference>
<accession>A0ABU0RLH5</accession>
<gene>
    <name evidence="12" type="ORF">QFZ49_002773</name>
</gene>
<name>A0ABU0RLH5_9ACTN</name>
<keyword evidence="8" id="KW-0902">Two-component regulatory system</keyword>
<evidence type="ECO:0000256" key="8">
    <source>
        <dbReference type="ARBA" id="ARBA00023012"/>
    </source>
</evidence>
<protein>
    <recommendedName>
        <fullName evidence="2">histidine kinase</fullName>
        <ecNumber evidence="2">2.7.13.3</ecNumber>
    </recommendedName>
</protein>
<dbReference type="Gene3D" id="1.20.5.1930">
    <property type="match status" value="1"/>
</dbReference>
<keyword evidence="3" id="KW-0597">Phosphoprotein</keyword>
<evidence type="ECO:0000313" key="12">
    <source>
        <dbReference type="EMBL" id="MDQ0932843.1"/>
    </source>
</evidence>
<keyword evidence="9" id="KW-1133">Transmembrane helix</keyword>
<evidence type="ECO:0000256" key="7">
    <source>
        <dbReference type="ARBA" id="ARBA00022840"/>
    </source>
</evidence>
<keyword evidence="5" id="KW-0547">Nucleotide-binding</keyword>
<evidence type="ECO:0000259" key="10">
    <source>
        <dbReference type="Pfam" id="PF02518"/>
    </source>
</evidence>
<evidence type="ECO:0000256" key="1">
    <source>
        <dbReference type="ARBA" id="ARBA00000085"/>
    </source>
</evidence>
<dbReference type="CDD" id="cd16917">
    <property type="entry name" value="HATPase_UhpB-NarQ-NarX-like"/>
    <property type="match status" value="1"/>
</dbReference>
<sequence>MRTRCLDGGMGAPRSQPHRDDLAIAFAGLAGGLLLWSLGQRTQAGQPLGGAWVLLPLTVTAGLEVLRRVRPQTALVLGFLALVGDQFTSGSLATVLMFTDLVYAAVLYGSHTAAQRIPVVAGLVTVAATLGFIAWYGISDAVVIGVVVGLVTLVPAATGAIVRNHREAAEAARLQARQSIRLAEMDRAQAITAERTRMARELHDVVADRLTAIALHSTAALSLGDPASAQNALSVIRENGVEGLSEMRRLVGLLRERGGEADPAPVPTLGGLGALVARARANGLDVTVNDTRPPGPELPSPVDFAAYRITQESLTNALKHAAPGPVVVRLAQQDAVLTVQVSSPFVSRSEQPQVPGSGMGLVGMRERVALLHGSFRAGPEVTVDGTCWQVRASLPIGRRVLSAPAEGTSAPGVDQRP</sequence>
<evidence type="ECO:0000256" key="5">
    <source>
        <dbReference type="ARBA" id="ARBA00022741"/>
    </source>
</evidence>
<dbReference type="Pfam" id="PF07730">
    <property type="entry name" value="HisKA_3"/>
    <property type="match status" value="1"/>
</dbReference>
<dbReference type="EC" id="2.7.13.3" evidence="2"/>
<dbReference type="GO" id="GO:0016301">
    <property type="term" value="F:kinase activity"/>
    <property type="evidence" value="ECO:0007669"/>
    <property type="project" value="UniProtKB-KW"/>
</dbReference>
<keyword evidence="7" id="KW-0067">ATP-binding</keyword>
<dbReference type="Proteomes" id="UP001223072">
    <property type="component" value="Unassembled WGS sequence"/>
</dbReference>
<dbReference type="PANTHER" id="PTHR24421">
    <property type="entry name" value="NITRATE/NITRITE SENSOR PROTEIN NARX-RELATED"/>
    <property type="match status" value="1"/>
</dbReference>
<organism evidence="12 13">
    <name type="scientific">Streptomyces turgidiscabies</name>
    <dbReference type="NCBI Taxonomy" id="85558"/>
    <lineage>
        <taxon>Bacteria</taxon>
        <taxon>Bacillati</taxon>
        <taxon>Actinomycetota</taxon>
        <taxon>Actinomycetes</taxon>
        <taxon>Kitasatosporales</taxon>
        <taxon>Streptomycetaceae</taxon>
        <taxon>Streptomyces</taxon>
    </lineage>
</organism>
<keyword evidence="9" id="KW-0472">Membrane</keyword>
<evidence type="ECO:0000259" key="11">
    <source>
        <dbReference type="Pfam" id="PF07730"/>
    </source>
</evidence>
<feature type="transmembrane region" description="Helical" evidence="9">
    <location>
        <begin position="117"/>
        <end position="136"/>
    </location>
</feature>
<feature type="transmembrane region" description="Helical" evidence="9">
    <location>
        <begin position="142"/>
        <end position="162"/>
    </location>
</feature>
<evidence type="ECO:0000256" key="4">
    <source>
        <dbReference type="ARBA" id="ARBA00022679"/>
    </source>
</evidence>
<dbReference type="InterPro" id="IPR050482">
    <property type="entry name" value="Sensor_HK_TwoCompSys"/>
</dbReference>
<keyword evidence="13" id="KW-1185">Reference proteome</keyword>
<keyword evidence="9" id="KW-0812">Transmembrane</keyword>
<proteinExistence type="predicted"/>
<evidence type="ECO:0000256" key="2">
    <source>
        <dbReference type="ARBA" id="ARBA00012438"/>
    </source>
</evidence>
<dbReference type="InterPro" id="IPR036890">
    <property type="entry name" value="HATPase_C_sf"/>
</dbReference>
<dbReference type="Pfam" id="PF02518">
    <property type="entry name" value="HATPase_c"/>
    <property type="match status" value="1"/>
</dbReference>
<keyword evidence="6 12" id="KW-0418">Kinase</keyword>
<dbReference type="SUPFAM" id="SSF55874">
    <property type="entry name" value="ATPase domain of HSP90 chaperone/DNA topoisomerase II/histidine kinase"/>
    <property type="match status" value="1"/>
</dbReference>
<feature type="transmembrane region" description="Helical" evidence="9">
    <location>
        <begin position="51"/>
        <end position="69"/>
    </location>
</feature>
<feature type="transmembrane region" description="Helical" evidence="9">
    <location>
        <begin position="22"/>
        <end position="39"/>
    </location>
</feature>
<dbReference type="Gene3D" id="3.30.565.10">
    <property type="entry name" value="Histidine kinase-like ATPase, C-terminal domain"/>
    <property type="match status" value="1"/>
</dbReference>
<dbReference type="InterPro" id="IPR003594">
    <property type="entry name" value="HATPase_dom"/>
</dbReference>
<comment type="caution">
    <text evidence="12">The sequence shown here is derived from an EMBL/GenBank/DDBJ whole genome shotgun (WGS) entry which is preliminary data.</text>
</comment>
<keyword evidence="4" id="KW-0808">Transferase</keyword>
<evidence type="ECO:0000313" key="13">
    <source>
        <dbReference type="Proteomes" id="UP001223072"/>
    </source>
</evidence>
<feature type="domain" description="Signal transduction histidine kinase subgroup 3 dimerisation and phosphoacceptor" evidence="11">
    <location>
        <begin position="194"/>
        <end position="257"/>
    </location>
</feature>
<reference evidence="12 13" key="1">
    <citation type="submission" date="2023-07" db="EMBL/GenBank/DDBJ databases">
        <title>Comparative genomics of wheat-associated soil bacteria to identify genetic determinants of phenazine resistance.</title>
        <authorList>
            <person name="Mouncey N."/>
        </authorList>
    </citation>
    <scope>NUCLEOTIDE SEQUENCE [LARGE SCALE GENOMIC DNA]</scope>
    <source>
        <strain evidence="12 13">W2I16</strain>
    </source>
</reference>
<evidence type="ECO:0000256" key="9">
    <source>
        <dbReference type="SAM" id="Phobius"/>
    </source>
</evidence>
<feature type="domain" description="Histidine kinase/HSP90-like ATPase" evidence="10">
    <location>
        <begin position="306"/>
        <end position="394"/>
    </location>
</feature>